<accession>A0A1A9VA84</accession>
<keyword evidence="3" id="KW-1185">Reference proteome</keyword>
<sequence>MAMVAGRYCKIIFKFLFYFIGVGVGKLKSKAMPLAGSVPSFHKNLLYQHHYHRYHYYHHHHHHHCFCHRISQLYSLVGNTSQCTHQRLLIEVYIMHSNDNDADYDDDDDDDDDDGGGPCIT</sequence>
<dbReference type="VEuPathDB" id="VectorBase:GAUT030759"/>
<dbReference type="Proteomes" id="UP000078200">
    <property type="component" value="Unassembled WGS sequence"/>
</dbReference>
<feature type="compositionally biased region" description="Acidic residues" evidence="1">
    <location>
        <begin position="101"/>
        <end position="115"/>
    </location>
</feature>
<dbReference type="AlphaFoldDB" id="A0A1A9VA84"/>
<dbReference type="EnsemblMetazoa" id="GAUT030759-RA">
    <property type="protein sequence ID" value="GAUT030759-PA"/>
    <property type="gene ID" value="GAUT030759"/>
</dbReference>
<evidence type="ECO:0000256" key="1">
    <source>
        <dbReference type="SAM" id="MobiDB-lite"/>
    </source>
</evidence>
<proteinExistence type="predicted"/>
<name>A0A1A9VA84_GLOAU</name>
<evidence type="ECO:0000313" key="2">
    <source>
        <dbReference type="EnsemblMetazoa" id="GAUT030759-PA"/>
    </source>
</evidence>
<feature type="region of interest" description="Disordered" evidence="1">
    <location>
        <begin position="101"/>
        <end position="121"/>
    </location>
</feature>
<organism evidence="2 3">
    <name type="scientific">Glossina austeni</name>
    <name type="common">Savannah tsetse fly</name>
    <dbReference type="NCBI Taxonomy" id="7395"/>
    <lineage>
        <taxon>Eukaryota</taxon>
        <taxon>Metazoa</taxon>
        <taxon>Ecdysozoa</taxon>
        <taxon>Arthropoda</taxon>
        <taxon>Hexapoda</taxon>
        <taxon>Insecta</taxon>
        <taxon>Pterygota</taxon>
        <taxon>Neoptera</taxon>
        <taxon>Endopterygota</taxon>
        <taxon>Diptera</taxon>
        <taxon>Brachycera</taxon>
        <taxon>Muscomorpha</taxon>
        <taxon>Hippoboscoidea</taxon>
        <taxon>Glossinidae</taxon>
        <taxon>Glossina</taxon>
    </lineage>
</organism>
<evidence type="ECO:0000313" key="3">
    <source>
        <dbReference type="Proteomes" id="UP000078200"/>
    </source>
</evidence>
<protein>
    <submittedName>
        <fullName evidence="2">Uncharacterized protein</fullName>
    </submittedName>
</protein>
<reference evidence="2" key="1">
    <citation type="submission" date="2020-05" db="UniProtKB">
        <authorList>
            <consortium name="EnsemblMetazoa"/>
        </authorList>
    </citation>
    <scope>IDENTIFICATION</scope>
    <source>
        <strain evidence="2">TTRI</strain>
    </source>
</reference>